<dbReference type="Proteomes" id="UP000029452">
    <property type="component" value="Unassembled WGS sequence"/>
</dbReference>
<comment type="caution">
    <text evidence="2">The sequence shown here is derived from an EMBL/GenBank/DDBJ whole genome shotgun (WGS) entry which is preliminary data.</text>
</comment>
<dbReference type="RefSeq" id="WP_036082407.1">
    <property type="nucleotide sequence ID" value="NZ_JPGK01000005.1"/>
</dbReference>
<dbReference type="PATRIC" id="fig|178606.4.peg.1476"/>
<evidence type="ECO:0000313" key="2">
    <source>
        <dbReference type="EMBL" id="KGA93764.1"/>
    </source>
</evidence>
<evidence type="ECO:0000313" key="3">
    <source>
        <dbReference type="Proteomes" id="UP000029452"/>
    </source>
</evidence>
<protein>
    <recommendedName>
        <fullName evidence="4">Superinfection immunity protein</fullName>
    </recommendedName>
</protein>
<evidence type="ECO:0000256" key="1">
    <source>
        <dbReference type="SAM" id="Phobius"/>
    </source>
</evidence>
<reference evidence="2 3" key="1">
    <citation type="submission" date="2014-06" db="EMBL/GenBank/DDBJ databases">
        <title>Draft genome sequence of iron oxidizing acidophile Leptospirillum ferriphilum DSM14647.</title>
        <authorList>
            <person name="Cardenas J.P."/>
            <person name="Lazcano M."/>
            <person name="Ossandon F.J."/>
            <person name="Corbett M."/>
            <person name="Holmes D.S."/>
            <person name="Watkin E."/>
        </authorList>
    </citation>
    <scope>NUCLEOTIDE SEQUENCE [LARGE SCALE GENOMIC DNA]</scope>
    <source>
        <strain evidence="2 3">DSM 14647</strain>
    </source>
</reference>
<keyword evidence="1" id="KW-1133">Transmembrane helix</keyword>
<gene>
    <name evidence="2" type="ORF">LptCag_1474</name>
</gene>
<dbReference type="EMBL" id="JPGK01000005">
    <property type="protein sequence ID" value="KGA93764.1"/>
    <property type="molecule type" value="Genomic_DNA"/>
</dbReference>
<evidence type="ECO:0008006" key="4">
    <source>
        <dbReference type="Google" id="ProtNLM"/>
    </source>
</evidence>
<dbReference type="Pfam" id="PF14373">
    <property type="entry name" value="Imm_superinfect"/>
    <property type="match status" value="1"/>
</dbReference>
<proteinExistence type="predicted"/>
<accession>A0A094X5D2</accession>
<organism evidence="2 3">
    <name type="scientific">Leptospirillum ferriphilum</name>
    <dbReference type="NCBI Taxonomy" id="178606"/>
    <lineage>
        <taxon>Bacteria</taxon>
        <taxon>Pseudomonadati</taxon>
        <taxon>Nitrospirota</taxon>
        <taxon>Nitrospiria</taxon>
        <taxon>Nitrospirales</taxon>
        <taxon>Nitrospiraceae</taxon>
        <taxon>Leptospirillum</taxon>
    </lineage>
</organism>
<keyword evidence="1" id="KW-0472">Membrane</keyword>
<dbReference type="InterPro" id="IPR016410">
    <property type="entry name" value="Phage_imm"/>
</dbReference>
<name>A0A094X5D2_9BACT</name>
<sequence>MSDNEVVAIYVAIGIVGFFFYFIPSIVAYFRKQKNVLSIFVMNFFLGWMVIGWVIALVWALREDQRNLNVSAPE</sequence>
<dbReference type="AlphaFoldDB" id="A0A094X5D2"/>
<dbReference type="OrthoDB" id="9814116at2"/>
<feature type="transmembrane region" description="Helical" evidence="1">
    <location>
        <begin position="6"/>
        <end position="30"/>
    </location>
</feature>
<keyword evidence="1" id="KW-0812">Transmembrane</keyword>
<feature type="transmembrane region" description="Helical" evidence="1">
    <location>
        <begin position="37"/>
        <end position="61"/>
    </location>
</feature>